<dbReference type="PANTHER" id="PTHR33336">
    <property type="entry name" value="QUINOL MONOOXYGENASE YGIN-RELATED"/>
    <property type="match status" value="1"/>
</dbReference>
<name>A0A1E5ARB6_ALIFS</name>
<gene>
    <name evidence="1" type="ORF">GNP77_02730</name>
</gene>
<comment type="caution">
    <text evidence="1">The sequence shown here is derived from an EMBL/GenBank/DDBJ whole genome shotgun (WGS) entry which is preliminary data.</text>
</comment>
<dbReference type="RefSeq" id="WP_012533379.1">
    <property type="nucleotide sequence ID" value="NZ_BMPC01000044.1"/>
</dbReference>
<dbReference type="PROSITE" id="PS51725">
    <property type="entry name" value="ABM"/>
    <property type="match status" value="1"/>
</dbReference>
<dbReference type="InterPro" id="IPR050744">
    <property type="entry name" value="AI-2_Isomerase_LsrG"/>
</dbReference>
<dbReference type="Gene3D" id="3.30.70.100">
    <property type="match status" value="1"/>
</dbReference>
<dbReference type="GO" id="GO:0004497">
    <property type="term" value="F:monooxygenase activity"/>
    <property type="evidence" value="ECO:0007669"/>
    <property type="project" value="UniProtKB-KW"/>
</dbReference>
<organism evidence="1 2">
    <name type="scientific">Aliivibrio fischeri</name>
    <name type="common">Vibrio fischeri</name>
    <dbReference type="NCBI Taxonomy" id="668"/>
    <lineage>
        <taxon>Bacteria</taxon>
        <taxon>Pseudomonadati</taxon>
        <taxon>Pseudomonadota</taxon>
        <taxon>Gammaproteobacteria</taxon>
        <taxon>Vibrionales</taxon>
        <taxon>Vibrionaceae</taxon>
        <taxon>Aliivibrio</taxon>
    </lineage>
</organism>
<reference evidence="1 2" key="1">
    <citation type="submission" date="2019-11" db="EMBL/GenBank/DDBJ databases">
        <title>Using colonization assays and comparative genomics to discover symbiosis behaviors and factors in Vibrio fischeri.</title>
        <authorList>
            <person name="Bongrand C."/>
            <person name="Moriano-Gutierrez S."/>
            <person name="Arevalo P."/>
            <person name="Mcfall-Ngai M."/>
            <person name="Visick K."/>
            <person name="Polz M.F."/>
            <person name="Ruby E.G."/>
        </authorList>
    </citation>
    <scope>NUCLEOTIDE SEQUENCE [LARGE SCALE GENOMIC DNA]</scope>
    <source>
        <strain evidence="2">emors.3.2</strain>
    </source>
</reference>
<dbReference type="EMBL" id="WOBO01000004">
    <property type="protein sequence ID" value="MUK44287.1"/>
    <property type="molecule type" value="Genomic_DNA"/>
</dbReference>
<dbReference type="AlphaFoldDB" id="A0A1E5ARB6"/>
<proteinExistence type="predicted"/>
<dbReference type="Proteomes" id="UP000435323">
    <property type="component" value="Unassembled WGS sequence"/>
</dbReference>
<dbReference type="PANTHER" id="PTHR33336:SF3">
    <property type="entry name" value="ABM DOMAIN-CONTAINING PROTEIN"/>
    <property type="match status" value="1"/>
</dbReference>
<dbReference type="InterPro" id="IPR007138">
    <property type="entry name" value="ABM_dom"/>
</dbReference>
<dbReference type="SUPFAM" id="SSF54909">
    <property type="entry name" value="Dimeric alpha+beta barrel"/>
    <property type="match status" value="1"/>
</dbReference>
<dbReference type="InterPro" id="IPR011008">
    <property type="entry name" value="Dimeric_a/b-barrel"/>
</dbReference>
<evidence type="ECO:0000313" key="1">
    <source>
        <dbReference type="EMBL" id="MUK44287.1"/>
    </source>
</evidence>
<accession>A0A1E5ARB6</accession>
<evidence type="ECO:0000313" key="2">
    <source>
        <dbReference type="Proteomes" id="UP000435323"/>
    </source>
</evidence>
<sequence length="96" mass="11068">MTKILTIVARIEAQEGKTELVKTEMLKLLDPTRKEVGCIQYDLHQDNENPNVFVFHEQWESEECLQAHLDTPHIINYVKAVDGSIASFVLNRMTKL</sequence>
<protein>
    <submittedName>
        <fullName evidence="1">Antibiotic biosynthesis monooxygenase</fullName>
    </submittedName>
</protein>
<keyword evidence="1" id="KW-0503">Monooxygenase</keyword>
<keyword evidence="1" id="KW-0560">Oxidoreductase</keyword>
<dbReference type="Pfam" id="PF03992">
    <property type="entry name" value="ABM"/>
    <property type="match status" value="1"/>
</dbReference>